<feature type="domain" description="ABC3 transporter permease C-terminal" evidence="7">
    <location>
        <begin position="250"/>
        <end position="381"/>
    </location>
</feature>
<keyword evidence="3 6" id="KW-0812">Transmembrane</keyword>
<reference evidence="8" key="1">
    <citation type="submission" date="2018-05" db="EMBL/GenBank/DDBJ databases">
        <authorList>
            <person name="Lanie J.A."/>
            <person name="Ng W.-L."/>
            <person name="Kazmierczak K.M."/>
            <person name="Andrzejewski T.M."/>
            <person name="Davidsen T.M."/>
            <person name="Wayne K.J."/>
            <person name="Tettelin H."/>
            <person name="Glass J.I."/>
            <person name="Rusch D."/>
            <person name="Podicherti R."/>
            <person name="Tsui H.-C.T."/>
            <person name="Winkler M.E."/>
        </authorList>
    </citation>
    <scope>NUCLEOTIDE SEQUENCE</scope>
</reference>
<dbReference type="Pfam" id="PF02687">
    <property type="entry name" value="FtsX"/>
    <property type="match status" value="1"/>
</dbReference>
<accession>A0A381V9Q8</accession>
<dbReference type="GO" id="GO:0098797">
    <property type="term" value="C:plasma membrane protein complex"/>
    <property type="evidence" value="ECO:0007669"/>
    <property type="project" value="TreeGrafter"/>
</dbReference>
<proteinExistence type="predicted"/>
<evidence type="ECO:0000256" key="2">
    <source>
        <dbReference type="ARBA" id="ARBA00022475"/>
    </source>
</evidence>
<protein>
    <recommendedName>
        <fullName evidence="7">ABC3 transporter permease C-terminal domain-containing protein</fullName>
    </recommendedName>
</protein>
<comment type="subcellular location">
    <subcellularLocation>
        <location evidence="1">Cell membrane</location>
        <topology evidence="1">Multi-pass membrane protein</topology>
    </subcellularLocation>
</comment>
<feature type="transmembrane region" description="Helical" evidence="6">
    <location>
        <begin position="354"/>
        <end position="378"/>
    </location>
</feature>
<keyword evidence="2" id="KW-1003">Cell membrane</keyword>
<gene>
    <name evidence="8" type="ORF">METZ01_LOCUS89251</name>
</gene>
<keyword evidence="4 6" id="KW-1133">Transmembrane helix</keyword>
<feature type="transmembrane region" description="Helical" evidence="6">
    <location>
        <begin position="299"/>
        <end position="321"/>
    </location>
</feature>
<evidence type="ECO:0000256" key="1">
    <source>
        <dbReference type="ARBA" id="ARBA00004651"/>
    </source>
</evidence>
<evidence type="ECO:0000313" key="8">
    <source>
        <dbReference type="EMBL" id="SVA36397.1"/>
    </source>
</evidence>
<dbReference type="GO" id="GO:0044874">
    <property type="term" value="P:lipoprotein localization to outer membrane"/>
    <property type="evidence" value="ECO:0007669"/>
    <property type="project" value="TreeGrafter"/>
</dbReference>
<dbReference type="InterPro" id="IPR003838">
    <property type="entry name" value="ABC3_permease_C"/>
</dbReference>
<dbReference type="PANTHER" id="PTHR30489">
    <property type="entry name" value="LIPOPROTEIN-RELEASING SYSTEM TRANSMEMBRANE PROTEIN LOLE"/>
    <property type="match status" value="1"/>
</dbReference>
<evidence type="ECO:0000256" key="5">
    <source>
        <dbReference type="ARBA" id="ARBA00023136"/>
    </source>
</evidence>
<evidence type="ECO:0000256" key="3">
    <source>
        <dbReference type="ARBA" id="ARBA00022692"/>
    </source>
</evidence>
<sequence>MTGMLNSLFLDTAVVSTGHVKIMTRAYEEENQLLPNDLALLETDQLVEKLSLEYPDYFWTPRITFGGLLDVPDENGETMEQGPTIALAVDFFSSGSRQVDIWELKRRLTAGRIPEKPQEVLLSTKLAERLGLEPGEVVTFIGSTMHNAFTTYNFMVSGTFNLNMGAIDKQMMLLDISGARIALDMDYAASEILGYSHDLYYNDDDAVSLRLAFNASHSDSSDIFSPFMLALRDGSQLGTMVDFSDAAMGIIVSIFLAIVMVVLWNMGLMSGLRRYGEIGMRLAMGESKGQVYRSMIMEAVIIGVVGTVIGTALGLPITYYVQEVGIDYSEAMETIGSTSFIFSNIFYTKVTPDLYYIGFFPGVLATVLGTMLAGRAIYKREMSQLFKELET</sequence>
<organism evidence="8">
    <name type="scientific">marine metagenome</name>
    <dbReference type="NCBI Taxonomy" id="408172"/>
    <lineage>
        <taxon>unclassified sequences</taxon>
        <taxon>metagenomes</taxon>
        <taxon>ecological metagenomes</taxon>
    </lineage>
</organism>
<keyword evidence="5 6" id="KW-0472">Membrane</keyword>
<name>A0A381V9Q8_9ZZZZ</name>
<dbReference type="AlphaFoldDB" id="A0A381V9Q8"/>
<evidence type="ECO:0000256" key="6">
    <source>
        <dbReference type="SAM" id="Phobius"/>
    </source>
</evidence>
<evidence type="ECO:0000256" key="4">
    <source>
        <dbReference type="ARBA" id="ARBA00022989"/>
    </source>
</evidence>
<dbReference type="InterPro" id="IPR051447">
    <property type="entry name" value="Lipoprotein-release_system"/>
</dbReference>
<dbReference type="EMBL" id="UINC01008076">
    <property type="protein sequence ID" value="SVA36397.1"/>
    <property type="molecule type" value="Genomic_DNA"/>
</dbReference>
<evidence type="ECO:0000259" key="7">
    <source>
        <dbReference type="Pfam" id="PF02687"/>
    </source>
</evidence>
<feature type="transmembrane region" description="Helical" evidence="6">
    <location>
        <begin position="246"/>
        <end position="264"/>
    </location>
</feature>
<dbReference type="PANTHER" id="PTHR30489:SF0">
    <property type="entry name" value="LIPOPROTEIN-RELEASING SYSTEM TRANSMEMBRANE PROTEIN LOLE"/>
    <property type="match status" value="1"/>
</dbReference>